<dbReference type="EMBL" id="JAHRIP010065947">
    <property type="protein sequence ID" value="MEQ2305927.1"/>
    <property type="molecule type" value="Genomic_DNA"/>
</dbReference>
<sequence length="83" mass="8976">MPRGSMYTWNVWTTPRTLCSPTPCSSTCTICSNVTSLLSRGRTQRLGYARQAEALAVLPSWGTSAFSLVFPLATGPMVHPVPC</sequence>
<protein>
    <submittedName>
        <fullName evidence="1">Uncharacterized protein</fullName>
    </submittedName>
</protein>
<name>A0ABV0ZJI8_9TELE</name>
<comment type="caution">
    <text evidence="1">The sequence shown here is derived from an EMBL/GenBank/DDBJ whole genome shotgun (WGS) entry which is preliminary data.</text>
</comment>
<accession>A0ABV0ZJI8</accession>
<proteinExistence type="predicted"/>
<gene>
    <name evidence="1" type="ORF">AMECASPLE_002997</name>
</gene>
<keyword evidence="2" id="KW-1185">Reference proteome</keyword>
<dbReference type="Proteomes" id="UP001469553">
    <property type="component" value="Unassembled WGS sequence"/>
</dbReference>
<evidence type="ECO:0000313" key="1">
    <source>
        <dbReference type="EMBL" id="MEQ2305927.1"/>
    </source>
</evidence>
<organism evidence="1 2">
    <name type="scientific">Ameca splendens</name>
    <dbReference type="NCBI Taxonomy" id="208324"/>
    <lineage>
        <taxon>Eukaryota</taxon>
        <taxon>Metazoa</taxon>
        <taxon>Chordata</taxon>
        <taxon>Craniata</taxon>
        <taxon>Vertebrata</taxon>
        <taxon>Euteleostomi</taxon>
        <taxon>Actinopterygii</taxon>
        <taxon>Neopterygii</taxon>
        <taxon>Teleostei</taxon>
        <taxon>Neoteleostei</taxon>
        <taxon>Acanthomorphata</taxon>
        <taxon>Ovalentaria</taxon>
        <taxon>Atherinomorphae</taxon>
        <taxon>Cyprinodontiformes</taxon>
        <taxon>Goodeidae</taxon>
        <taxon>Ameca</taxon>
    </lineage>
</organism>
<reference evidence="1 2" key="1">
    <citation type="submission" date="2021-06" db="EMBL/GenBank/DDBJ databases">
        <authorList>
            <person name="Palmer J.M."/>
        </authorList>
    </citation>
    <scope>NUCLEOTIDE SEQUENCE [LARGE SCALE GENOMIC DNA]</scope>
    <source>
        <strain evidence="1 2">AS_MEX2019</strain>
        <tissue evidence="1">Muscle</tissue>
    </source>
</reference>
<evidence type="ECO:0000313" key="2">
    <source>
        <dbReference type="Proteomes" id="UP001469553"/>
    </source>
</evidence>